<dbReference type="InterPro" id="IPR032274">
    <property type="entry name" value="DUF4835"/>
</dbReference>
<keyword evidence="3" id="KW-1185">Reference proteome</keyword>
<comment type="caution">
    <text evidence="2">The sequence shown here is derived from an EMBL/GenBank/DDBJ whole genome shotgun (WGS) entry which is preliminary data.</text>
</comment>
<dbReference type="OrthoDB" id="9773381at2"/>
<feature type="chain" id="PRO_5020277921" evidence="1">
    <location>
        <begin position="20"/>
        <end position="305"/>
    </location>
</feature>
<dbReference type="AlphaFoldDB" id="A0A4R2F6I0"/>
<dbReference type="RefSeq" id="WP_131837621.1">
    <property type="nucleotide sequence ID" value="NZ_SLWB01000001.1"/>
</dbReference>
<feature type="signal peptide" evidence="1">
    <location>
        <begin position="1"/>
        <end position="19"/>
    </location>
</feature>
<protein>
    <submittedName>
        <fullName evidence="2">Uncharacterized protein DUF4835</fullName>
    </submittedName>
</protein>
<dbReference type="EMBL" id="SLWB01000001">
    <property type="protein sequence ID" value="TCN72830.1"/>
    <property type="molecule type" value="Genomic_DNA"/>
</dbReference>
<accession>A0A4R2F6I0</accession>
<reference evidence="2 3" key="1">
    <citation type="submission" date="2019-03" db="EMBL/GenBank/DDBJ databases">
        <title>Genomic Encyclopedia of Archaeal and Bacterial Type Strains, Phase II (KMG-II): from individual species to whole genera.</title>
        <authorList>
            <person name="Goeker M."/>
        </authorList>
    </citation>
    <scope>NUCLEOTIDE SEQUENCE [LARGE SCALE GENOMIC DNA]</scope>
    <source>
        <strain evidence="2 3">RL-C</strain>
    </source>
</reference>
<sequence>MKKLLLLALVLFIGRLAHAQDLRCNISVNASQIQGTYRQVFQTMQTDLYEFMNNRSWSNNVYSVDERIECNFLLNITEQVGPNEYKGTLQVQARRPVFGSSYTTVLFNFNDNDVQFSYQEFNKLEFNENSYGSALTSLLAYYAYIVIGLDYDSFSPKGGTEFFKKAEKIVSNAQTAPEKGWKSYESSRKNRYWLVENLLNPKYSQVRNAIYTYHRLGLDQMGTKVSEGRDEVTNSLLSIQKVFRDKPDPHLFLLKIFFDAKSDEIVNVYSEAYASEKQRVYQMLSEIDQANEPKYKKITEEKKTN</sequence>
<evidence type="ECO:0000256" key="1">
    <source>
        <dbReference type="SAM" id="SignalP"/>
    </source>
</evidence>
<evidence type="ECO:0000313" key="2">
    <source>
        <dbReference type="EMBL" id="TCN72830.1"/>
    </source>
</evidence>
<keyword evidence="1" id="KW-0732">Signal</keyword>
<name>A0A4R2F6I0_9BACT</name>
<organism evidence="2 3">
    <name type="scientific">Acetobacteroides hydrogenigenes</name>
    <dbReference type="NCBI Taxonomy" id="979970"/>
    <lineage>
        <taxon>Bacteria</taxon>
        <taxon>Pseudomonadati</taxon>
        <taxon>Bacteroidota</taxon>
        <taxon>Bacteroidia</taxon>
        <taxon>Bacteroidales</taxon>
        <taxon>Rikenellaceae</taxon>
        <taxon>Acetobacteroides</taxon>
    </lineage>
</organism>
<proteinExistence type="predicted"/>
<dbReference type="Proteomes" id="UP000294830">
    <property type="component" value="Unassembled WGS sequence"/>
</dbReference>
<evidence type="ECO:0000313" key="3">
    <source>
        <dbReference type="Proteomes" id="UP000294830"/>
    </source>
</evidence>
<dbReference type="Pfam" id="PF16119">
    <property type="entry name" value="DUF4835"/>
    <property type="match status" value="1"/>
</dbReference>
<gene>
    <name evidence="2" type="ORF">CLV25_10148</name>
</gene>